<protein>
    <submittedName>
        <fullName evidence="1">Uncharacterized protein</fullName>
    </submittedName>
</protein>
<gene>
    <name evidence="1" type="ORF">ABXS70_26700</name>
</gene>
<organism evidence="1">
    <name type="scientific">Paenibacillus sp. AN1007</name>
    <dbReference type="NCBI Taxonomy" id="3151385"/>
    <lineage>
        <taxon>Bacteria</taxon>
        <taxon>Bacillati</taxon>
        <taxon>Bacillota</taxon>
        <taxon>Bacilli</taxon>
        <taxon>Bacillales</taxon>
        <taxon>Paenibacillaceae</taxon>
        <taxon>Paenibacillus</taxon>
    </lineage>
</organism>
<sequence>MGYLLNKAVERLKSINDVTEEKLQESHHVLIVEYFRRVNLFLDMKAINIDRYPIFSFAKTIGETINNEVYDCLPKLNIFQNVYMKAVCYSFLEISELADRGVQEAYKHIDLFEPIIKFMERGGSFTIRQGEMMVGDSAYPLNYWRDKVIEEQDISERTLQILDERPF</sequence>
<dbReference type="EMBL" id="CP159992">
    <property type="protein sequence ID" value="XCP94652.1"/>
    <property type="molecule type" value="Genomic_DNA"/>
</dbReference>
<dbReference type="RefSeq" id="WP_366292185.1">
    <property type="nucleotide sequence ID" value="NZ_CP159992.1"/>
</dbReference>
<accession>A0AAU8NDR5</accession>
<evidence type="ECO:0000313" key="1">
    <source>
        <dbReference type="EMBL" id="XCP94652.1"/>
    </source>
</evidence>
<name>A0AAU8NDR5_9BACL</name>
<reference evidence="1" key="1">
    <citation type="submission" date="2024-05" db="EMBL/GenBank/DDBJ databases">
        <title>Draft genome assemblies of 36 bacteria isolated from hibernating arctic ground squirrels.</title>
        <authorList>
            <person name="McKee H."/>
            <person name="Mullen L."/>
            <person name="Drown D.M."/>
            <person name="Duddleston K.N."/>
        </authorList>
    </citation>
    <scope>NUCLEOTIDE SEQUENCE</scope>
    <source>
        <strain evidence="1">AN1007</strain>
    </source>
</reference>
<proteinExistence type="predicted"/>
<dbReference type="AlphaFoldDB" id="A0AAU8NDR5"/>